<dbReference type="Gene3D" id="3.90.550.10">
    <property type="entry name" value="Spore Coat Polysaccharide Biosynthesis Protein SpsA, Chain A"/>
    <property type="match status" value="1"/>
</dbReference>
<organism evidence="5 6">
    <name type="scientific">Hoylesella shahii DSM 15611 = JCM 12083</name>
    <dbReference type="NCBI Taxonomy" id="1122991"/>
    <lineage>
        <taxon>Bacteria</taxon>
        <taxon>Pseudomonadati</taxon>
        <taxon>Bacteroidota</taxon>
        <taxon>Bacteroidia</taxon>
        <taxon>Bacteroidales</taxon>
        <taxon>Prevotellaceae</taxon>
        <taxon>Hoylesella</taxon>
    </lineage>
</organism>
<dbReference type="InterPro" id="IPR005835">
    <property type="entry name" value="NTP_transferase_dom"/>
</dbReference>
<dbReference type="InterPro" id="IPR006549">
    <property type="entry name" value="HAD-SF_hydro_IIIA"/>
</dbReference>
<dbReference type="NCBIfam" id="TIGR01656">
    <property type="entry name" value="Histidinol-ppas"/>
    <property type="match status" value="1"/>
</dbReference>
<dbReference type="CDD" id="cd07503">
    <property type="entry name" value="HAD_HisB-N"/>
    <property type="match status" value="1"/>
</dbReference>
<name>A0A318HQV3_9BACT</name>
<evidence type="ECO:0000313" key="5">
    <source>
        <dbReference type="EMBL" id="PXX20865.1"/>
    </source>
</evidence>
<dbReference type="InterPro" id="IPR050486">
    <property type="entry name" value="Mannose-1P_guanyltransferase"/>
</dbReference>
<gene>
    <name evidence="5" type="ORF">EJ73_02117</name>
</gene>
<dbReference type="InterPro" id="IPR023214">
    <property type="entry name" value="HAD_sf"/>
</dbReference>
<dbReference type="STRING" id="1122991.GCA_000613445_01113"/>
<dbReference type="PANTHER" id="PTHR22572">
    <property type="entry name" value="SUGAR-1-PHOSPHATE GUANYL TRANSFERASE"/>
    <property type="match status" value="1"/>
</dbReference>
<dbReference type="InterPro" id="IPR029044">
    <property type="entry name" value="Nucleotide-diphossugar_trans"/>
</dbReference>
<dbReference type="GO" id="GO:0016791">
    <property type="term" value="F:phosphatase activity"/>
    <property type="evidence" value="ECO:0007669"/>
    <property type="project" value="InterPro"/>
</dbReference>
<dbReference type="CDD" id="cd04181">
    <property type="entry name" value="NTP_transferase"/>
    <property type="match status" value="1"/>
</dbReference>
<dbReference type="NCBIfam" id="TIGR01662">
    <property type="entry name" value="HAD-SF-IIIA"/>
    <property type="match status" value="1"/>
</dbReference>
<keyword evidence="2" id="KW-0479">Metal-binding</keyword>
<dbReference type="Pfam" id="PF00483">
    <property type="entry name" value="NTP_transferase"/>
    <property type="match status" value="1"/>
</dbReference>
<dbReference type="EMBL" id="QJJX01000028">
    <property type="protein sequence ID" value="PXX20865.1"/>
    <property type="molecule type" value="Genomic_DNA"/>
</dbReference>
<keyword evidence="6" id="KW-1185">Reference proteome</keyword>
<dbReference type="OrthoDB" id="9803871at2"/>
<comment type="caution">
    <text evidence="5">The sequence shown here is derived from an EMBL/GenBank/DDBJ whole genome shotgun (WGS) entry which is preliminary data.</text>
</comment>
<dbReference type="AlphaFoldDB" id="A0A318HQV3"/>
<reference evidence="5 6" key="1">
    <citation type="submission" date="2018-05" db="EMBL/GenBank/DDBJ databases">
        <title>Genomic Encyclopedia of Type Strains, Phase I: the one thousand microbial genomes (KMG-I) project.</title>
        <authorList>
            <person name="Kyrpides N."/>
        </authorList>
    </citation>
    <scope>NUCLEOTIDE SEQUENCE [LARGE SCALE GENOMIC DNA]</scope>
    <source>
        <strain evidence="5 6">DSM 15611</strain>
    </source>
</reference>
<dbReference type="RefSeq" id="WP_044075913.1">
    <property type="nucleotide sequence ID" value="NZ_BAIZ01000029.1"/>
</dbReference>
<accession>A0A318HQV3</accession>
<evidence type="ECO:0000313" key="6">
    <source>
        <dbReference type="Proteomes" id="UP000248314"/>
    </source>
</evidence>
<evidence type="ECO:0000256" key="2">
    <source>
        <dbReference type="ARBA" id="ARBA00022723"/>
    </source>
</evidence>
<dbReference type="SUPFAM" id="SSF56784">
    <property type="entry name" value="HAD-like"/>
    <property type="match status" value="1"/>
</dbReference>
<dbReference type="Pfam" id="PF13242">
    <property type="entry name" value="Hydrolase_like"/>
    <property type="match status" value="1"/>
</dbReference>
<dbReference type="InterPro" id="IPR036412">
    <property type="entry name" value="HAD-like_sf"/>
</dbReference>
<protein>
    <submittedName>
        <fullName evidence="5">D,D-heptose 1,7-bisphosphate phosphatase</fullName>
    </submittedName>
</protein>
<feature type="domain" description="Nucleotidyl transferase" evidence="4">
    <location>
        <begin position="1"/>
        <end position="240"/>
    </location>
</feature>
<dbReference type="SUPFAM" id="SSF53448">
    <property type="entry name" value="Nucleotide-diphospho-sugar transferases"/>
    <property type="match status" value="1"/>
</dbReference>
<evidence type="ECO:0000256" key="1">
    <source>
        <dbReference type="ARBA" id="ARBA00022490"/>
    </source>
</evidence>
<dbReference type="Proteomes" id="UP000248314">
    <property type="component" value="Unassembled WGS sequence"/>
</dbReference>
<dbReference type="GO" id="GO:0046872">
    <property type="term" value="F:metal ion binding"/>
    <property type="evidence" value="ECO:0007669"/>
    <property type="project" value="UniProtKB-KW"/>
</dbReference>
<sequence>MAGGKGTRIAAVRSDLPKPMIPVCGKPILEWQIENLKASGLTDIVLVIGHLGEVIKDYFGDGSRWGVTISYFIETQPLGTAGALFRMPELQEDFLLMSGDVMLDVDFNRFINFHKDHEALASLTVHPNNHPFDSSLIVTEILPASNGGMPIHTNRVVKWMNKEDERLYYRNVVNAGIEMISPRLLEEARAKLPSLDKVDLDRDVLKPAIESGKIYAYETSEYIKDMGTPERLVEVENDLLSGKIAAHNLSVKQKAVFLDRDGTINKTNGFLTDINDFELIEGAAEAIKQINKSGYLAVVVTNQPVIARGDCSFEQLQEIHNKMETLLGKEGAFIDGLFLCPHHTDKGFDGERIEYKLDCECRKPKAGLFVQAQKASNIDLAQSYMVGDSAIDIKAAENAGCKKAFLIETNGENALLGVVNEIFK</sequence>
<evidence type="ECO:0000256" key="3">
    <source>
        <dbReference type="ARBA" id="ARBA00022801"/>
    </source>
</evidence>
<proteinExistence type="predicted"/>
<keyword evidence="1" id="KW-0963">Cytoplasm</keyword>
<dbReference type="Gene3D" id="3.40.50.1000">
    <property type="entry name" value="HAD superfamily/HAD-like"/>
    <property type="match status" value="1"/>
</dbReference>
<evidence type="ECO:0000259" key="4">
    <source>
        <dbReference type="Pfam" id="PF00483"/>
    </source>
</evidence>
<keyword evidence="3" id="KW-0378">Hydrolase</keyword>
<dbReference type="InterPro" id="IPR006543">
    <property type="entry name" value="Histidinol-phos"/>
</dbReference>